<dbReference type="Proteomes" id="UP000009168">
    <property type="component" value="Unassembled WGS sequence"/>
</dbReference>
<dbReference type="AlphaFoldDB" id="I7MK64"/>
<reference evidence="2" key="1">
    <citation type="journal article" date="2006" name="PLoS Biol.">
        <title>Macronuclear genome sequence of the ciliate Tetrahymena thermophila, a model eukaryote.</title>
        <authorList>
            <person name="Eisen J.A."/>
            <person name="Coyne R.S."/>
            <person name="Wu M."/>
            <person name="Wu D."/>
            <person name="Thiagarajan M."/>
            <person name="Wortman J.R."/>
            <person name="Badger J.H."/>
            <person name="Ren Q."/>
            <person name="Amedeo P."/>
            <person name="Jones K.M."/>
            <person name="Tallon L.J."/>
            <person name="Delcher A.L."/>
            <person name="Salzberg S.L."/>
            <person name="Silva J.C."/>
            <person name="Haas B.J."/>
            <person name="Majoros W.H."/>
            <person name="Farzad M."/>
            <person name="Carlton J.M."/>
            <person name="Smith R.K. Jr."/>
            <person name="Garg J."/>
            <person name="Pearlman R.E."/>
            <person name="Karrer K.M."/>
            <person name="Sun L."/>
            <person name="Manning G."/>
            <person name="Elde N.C."/>
            <person name="Turkewitz A.P."/>
            <person name="Asai D.J."/>
            <person name="Wilkes D.E."/>
            <person name="Wang Y."/>
            <person name="Cai H."/>
            <person name="Collins K."/>
            <person name="Stewart B.A."/>
            <person name="Lee S.R."/>
            <person name="Wilamowska K."/>
            <person name="Weinberg Z."/>
            <person name="Ruzzo W.L."/>
            <person name="Wloga D."/>
            <person name="Gaertig J."/>
            <person name="Frankel J."/>
            <person name="Tsao C.-C."/>
            <person name="Gorovsky M.A."/>
            <person name="Keeling P.J."/>
            <person name="Waller R.F."/>
            <person name="Patron N.J."/>
            <person name="Cherry J.M."/>
            <person name="Stover N.A."/>
            <person name="Krieger C.J."/>
            <person name="del Toro C."/>
            <person name="Ryder H.F."/>
            <person name="Williamson S.C."/>
            <person name="Barbeau R.A."/>
            <person name="Hamilton E.P."/>
            <person name="Orias E."/>
        </authorList>
    </citation>
    <scope>NUCLEOTIDE SEQUENCE [LARGE SCALE GENOMIC DNA]</scope>
    <source>
        <strain evidence="2">SB210</strain>
    </source>
</reference>
<protein>
    <submittedName>
        <fullName evidence="1">Uncharacterized protein</fullName>
    </submittedName>
</protein>
<accession>I7MK64</accession>
<organism evidence="1 2">
    <name type="scientific">Tetrahymena thermophila (strain SB210)</name>
    <dbReference type="NCBI Taxonomy" id="312017"/>
    <lineage>
        <taxon>Eukaryota</taxon>
        <taxon>Sar</taxon>
        <taxon>Alveolata</taxon>
        <taxon>Ciliophora</taxon>
        <taxon>Intramacronucleata</taxon>
        <taxon>Oligohymenophorea</taxon>
        <taxon>Hymenostomatida</taxon>
        <taxon>Tetrahymenina</taxon>
        <taxon>Tetrahymenidae</taxon>
        <taxon>Tetrahymena</taxon>
    </lineage>
</organism>
<gene>
    <name evidence="1" type="ORF">TTHERM_00527120</name>
</gene>
<dbReference type="EMBL" id="GG662209">
    <property type="protein sequence ID" value="EAS07875.2"/>
    <property type="molecule type" value="Genomic_DNA"/>
</dbReference>
<dbReference type="RefSeq" id="XP_001028117.2">
    <property type="nucleotide sequence ID" value="XM_001028117.3"/>
</dbReference>
<evidence type="ECO:0000313" key="2">
    <source>
        <dbReference type="Proteomes" id="UP000009168"/>
    </source>
</evidence>
<dbReference type="KEGG" id="tet:TTHERM_00527120"/>
<name>I7MK64_TETTS</name>
<evidence type="ECO:0000313" key="1">
    <source>
        <dbReference type="EMBL" id="EAS07875.2"/>
    </source>
</evidence>
<dbReference type="GeneID" id="7847056"/>
<keyword evidence="2" id="KW-1185">Reference proteome</keyword>
<dbReference type="InParanoid" id="I7MK64"/>
<proteinExistence type="predicted"/>
<sequence length="420" mass="49792">MQTYQGSAFSSSETSPLNYLNEIDQNVIGKYYLKKFNQLNNPRARQIENSKQKNTENLEKIVIQQRSVQFIIEPIYKLIEPINKFYIYGDFPVEADFFSKETSDLQTILEESKQWTQWKQCVQVQYNHQNGFLELFQKSNNSGLSDYQYIVNILQSLQDQRMYELSQIIQSYGSAILNNLTQIKQIFKFVNNNPQLVDYLENRFVEFQQKGLKWIQENIDSNQYYTYVFGKIDFKEECYYNYQEGFSSGLLQILGLDVETAARIILKVGKLEFIDQYGRFIKLYKKLVFAISRKREQQEELNFSIVTVDGYKIPVKVLVINPPIQMSDISIKELLNVPQLSFNQILTIFQYQIEPAWLKFLQDQRQDQHNLKLKQLDQAILQDFSCMNDPFIDKYYKQQFQQIKIQSEQEKKICGFTVLN</sequence>